<dbReference type="InterPro" id="IPR024524">
    <property type="entry name" value="DUF3800"/>
</dbReference>
<proteinExistence type="predicted"/>
<sequence length="316" mass="36552">MLFFVDESLSGVGPDGTPYNVLCGVAIKELQLWNLIQAIRSAEKEYFGMPLKSTDDEFKGKKLLKRKTFRLATSAEPIALDERTKLVLSFLEKGQRKENKGSRMEFAAYGQAKIAFVHKVFDLCQAHQVVAFASIVSRDAKVPSGNFLRKDYSYLFQRFFYFLETQQPDERGIVVFDEFEKTKCKLLGDQMSHYFSETIRGRARSSRIIPEPFFVMSDLTTATQIADICAYCLNWGLRIPGMREPTRPEMEPYGKRVEEMRFFARRYSEEDGREWPIFGFSYIDDLRPKEEKVQDFIEGLRKKPQQGDLPLGKEKG</sequence>
<name>A0A932I1P5_UNCTE</name>
<dbReference type="Proteomes" id="UP000782312">
    <property type="component" value="Unassembled WGS sequence"/>
</dbReference>
<gene>
    <name evidence="1" type="ORF">HYZ11_09175</name>
</gene>
<dbReference type="Pfam" id="PF12686">
    <property type="entry name" value="DUF3800"/>
    <property type="match status" value="1"/>
</dbReference>
<organism evidence="1 2">
    <name type="scientific">Tectimicrobiota bacterium</name>
    <dbReference type="NCBI Taxonomy" id="2528274"/>
    <lineage>
        <taxon>Bacteria</taxon>
        <taxon>Pseudomonadati</taxon>
        <taxon>Nitrospinota/Tectimicrobiota group</taxon>
        <taxon>Candidatus Tectimicrobiota</taxon>
    </lineage>
</organism>
<dbReference type="EMBL" id="JACPUR010000019">
    <property type="protein sequence ID" value="MBI3127761.1"/>
    <property type="molecule type" value="Genomic_DNA"/>
</dbReference>
<dbReference type="AlphaFoldDB" id="A0A932I1P5"/>
<evidence type="ECO:0000313" key="2">
    <source>
        <dbReference type="Proteomes" id="UP000782312"/>
    </source>
</evidence>
<accession>A0A932I1P5</accession>
<comment type="caution">
    <text evidence="1">The sequence shown here is derived from an EMBL/GenBank/DDBJ whole genome shotgun (WGS) entry which is preliminary data.</text>
</comment>
<evidence type="ECO:0000313" key="1">
    <source>
        <dbReference type="EMBL" id="MBI3127761.1"/>
    </source>
</evidence>
<protein>
    <submittedName>
        <fullName evidence="1">DUF3800 domain-containing protein</fullName>
    </submittedName>
</protein>
<reference evidence="1" key="1">
    <citation type="submission" date="2020-07" db="EMBL/GenBank/DDBJ databases">
        <title>Huge and variable diversity of episymbiotic CPR bacteria and DPANN archaea in groundwater ecosystems.</title>
        <authorList>
            <person name="He C.Y."/>
            <person name="Keren R."/>
            <person name="Whittaker M."/>
            <person name="Farag I.F."/>
            <person name="Doudna J."/>
            <person name="Cate J.H.D."/>
            <person name="Banfield J.F."/>
        </authorList>
    </citation>
    <scope>NUCLEOTIDE SEQUENCE</scope>
    <source>
        <strain evidence="1">NC_groundwater_763_Ag_S-0.2um_68_21</strain>
    </source>
</reference>